<reference evidence="2" key="1">
    <citation type="submission" date="2016-11" db="EMBL/GenBank/DDBJ databases">
        <authorList>
            <person name="Jaros S."/>
            <person name="Januszkiewicz K."/>
            <person name="Wedrychowicz H."/>
        </authorList>
    </citation>
    <scope>NUCLEOTIDE SEQUENCE [LARGE SCALE GENOMIC DNA]</scope>
    <source>
        <strain evidence="2">CGMCC 4.3555</strain>
    </source>
</reference>
<proteinExistence type="predicted"/>
<dbReference type="EMBL" id="FRBK01000026">
    <property type="protein sequence ID" value="SHN24907.1"/>
    <property type="molecule type" value="Genomic_DNA"/>
</dbReference>
<comment type="caution">
    <text evidence="1">The sequence shown here is derived from an EMBL/GenBank/DDBJ whole genome shotgun (WGS) entry which is preliminary data.</text>
</comment>
<dbReference type="AlphaFoldDB" id="A0A9X8N7Z2"/>
<sequence length="105" mass="11964">MTQHNPTEFDRVSSTYAAQSDEVNWHELLDQIERVARKDYRTTKEDHQRTMELLWNHLEGKKSRGGVGWLTAHYEELKDTRDDSQIGIFVAVYENVAGLGGGASA</sequence>
<protein>
    <submittedName>
        <fullName evidence="1">Uncharacterized protein</fullName>
    </submittedName>
</protein>
<dbReference type="RefSeq" id="WP_073449085.1">
    <property type="nucleotide sequence ID" value="NZ_FRBK01000026.1"/>
</dbReference>
<evidence type="ECO:0000313" key="2">
    <source>
        <dbReference type="Proteomes" id="UP000184388"/>
    </source>
</evidence>
<dbReference type="Proteomes" id="UP000184388">
    <property type="component" value="Unassembled WGS sequence"/>
</dbReference>
<gene>
    <name evidence="1" type="ORF">SAMN05216268_126152</name>
</gene>
<evidence type="ECO:0000313" key="1">
    <source>
        <dbReference type="EMBL" id="SHN24907.1"/>
    </source>
</evidence>
<organism evidence="1 2">
    <name type="scientific">Streptomyces yunnanensis</name>
    <dbReference type="NCBI Taxonomy" id="156453"/>
    <lineage>
        <taxon>Bacteria</taxon>
        <taxon>Bacillati</taxon>
        <taxon>Actinomycetota</taxon>
        <taxon>Actinomycetes</taxon>
        <taxon>Kitasatosporales</taxon>
        <taxon>Streptomycetaceae</taxon>
        <taxon>Streptomyces</taxon>
    </lineage>
</organism>
<name>A0A9X8N7Z2_9ACTN</name>
<accession>A0A9X8N7Z2</accession>